<proteinExistence type="predicted"/>
<sequence>MVAIKCASLSGLLAACLMAAATGMASSAGVDFEGSIQHEFRMGLLAPRQAAVANLQAFTGSLGGIKASAITNSGDPKRPFGVDGDTFPDFQTAANRACDNQKNACAQAANNKSGNFAVGECDKQQVECKSVASATPASETSFLVAAPAVPVATLVSSNDDFDFFCE</sequence>
<evidence type="ECO:0000313" key="2">
    <source>
        <dbReference type="EMBL" id="KAK3336190.1"/>
    </source>
</evidence>
<evidence type="ECO:0000256" key="1">
    <source>
        <dbReference type="SAM" id="SignalP"/>
    </source>
</evidence>
<comment type="caution">
    <text evidence="2">The sequence shown here is derived from an EMBL/GenBank/DDBJ whole genome shotgun (WGS) entry which is preliminary data.</text>
</comment>
<gene>
    <name evidence="2" type="ORF">B0T19DRAFT_31963</name>
</gene>
<feature type="signal peptide" evidence="1">
    <location>
        <begin position="1"/>
        <end position="27"/>
    </location>
</feature>
<keyword evidence="3" id="KW-1185">Reference proteome</keyword>
<reference evidence="2" key="2">
    <citation type="submission" date="2023-06" db="EMBL/GenBank/DDBJ databases">
        <authorList>
            <consortium name="Lawrence Berkeley National Laboratory"/>
            <person name="Haridas S."/>
            <person name="Hensen N."/>
            <person name="Bonometti L."/>
            <person name="Westerberg I."/>
            <person name="Brannstrom I.O."/>
            <person name="Guillou S."/>
            <person name="Cros-Aarteil S."/>
            <person name="Calhoun S."/>
            <person name="Kuo A."/>
            <person name="Mondo S."/>
            <person name="Pangilinan J."/>
            <person name="Riley R."/>
            <person name="Labutti K."/>
            <person name="Andreopoulos B."/>
            <person name="Lipzen A."/>
            <person name="Chen C."/>
            <person name="Yanf M."/>
            <person name="Daum C."/>
            <person name="Ng V."/>
            <person name="Clum A."/>
            <person name="Steindorff A."/>
            <person name="Ohm R."/>
            <person name="Martin F."/>
            <person name="Silar P."/>
            <person name="Natvig D."/>
            <person name="Lalanne C."/>
            <person name="Gautier V."/>
            <person name="Ament-Velasquez S.L."/>
            <person name="Kruys A."/>
            <person name="Hutchinson M.I."/>
            <person name="Powell A.J."/>
            <person name="Barry K."/>
            <person name="Miller A.N."/>
            <person name="Grigoriev I.V."/>
            <person name="Debuchy R."/>
            <person name="Gladieux P."/>
            <person name="Thoren M.H."/>
            <person name="Johannesson H."/>
        </authorList>
    </citation>
    <scope>NUCLEOTIDE SEQUENCE</scope>
    <source>
        <strain evidence="2">SMH4131-1</strain>
    </source>
</reference>
<reference evidence="2" key="1">
    <citation type="journal article" date="2023" name="Mol. Phylogenet. Evol.">
        <title>Genome-scale phylogeny and comparative genomics of the fungal order Sordariales.</title>
        <authorList>
            <person name="Hensen N."/>
            <person name="Bonometti L."/>
            <person name="Westerberg I."/>
            <person name="Brannstrom I.O."/>
            <person name="Guillou S."/>
            <person name="Cros-Aarteil S."/>
            <person name="Calhoun S."/>
            <person name="Haridas S."/>
            <person name="Kuo A."/>
            <person name="Mondo S."/>
            <person name="Pangilinan J."/>
            <person name="Riley R."/>
            <person name="LaButti K."/>
            <person name="Andreopoulos B."/>
            <person name="Lipzen A."/>
            <person name="Chen C."/>
            <person name="Yan M."/>
            <person name="Daum C."/>
            <person name="Ng V."/>
            <person name="Clum A."/>
            <person name="Steindorff A."/>
            <person name="Ohm R.A."/>
            <person name="Martin F."/>
            <person name="Silar P."/>
            <person name="Natvig D.O."/>
            <person name="Lalanne C."/>
            <person name="Gautier V."/>
            <person name="Ament-Velasquez S.L."/>
            <person name="Kruys A."/>
            <person name="Hutchinson M.I."/>
            <person name="Powell A.J."/>
            <person name="Barry K."/>
            <person name="Miller A.N."/>
            <person name="Grigoriev I.V."/>
            <person name="Debuchy R."/>
            <person name="Gladieux P."/>
            <person name="Hiltunen Thoren M."/>
            <person name="Johannesson H."/>
        </authorList>
    </citation>
    <scope>NUCLEOTIDE SEQUENCE</scope>
    <source>
        <strain evidence="2">SMH4131-1</strain>
    </source>
</reference>
<evidence type="ECO:0000313" key="3">
    <source>
        <dbReference type="Proteomes" id="UP001286456"/>
    </source>
</evidence>
<protein>
    <submittedName>
        <fullName evidence="2">Uncharacterized protein</fullName>
    </submittedName>
</protein>
<keyword evidence="1" id="KW-0732">Signal</keyword>
<dbReference type="PROSITE" id="PS51257">
    <property type="entry name" value="PROKAR_LIPOPROTEIN"/>
    <property type="match status" value="1"/>
</dbReference>
<dbReference type="Proteomes" id="UP001286456">
    <property type="component" value="Unassembled WGS sequence"/>
</dbReference>
<accession>A0AAE0J467</accession>
<dbReference type="AlphaFoldDB" id="A0AAE0J467"/>
<organism evidence="2 3">
    <name type="scientific">Cercophora scortea</name>
    <dbReference type="NCBI Taxonomy" id="314031"/>
    <lineage>
        <taxon>Eukaryota</taxon>
        <taxon>Fungi</taxon>
        <taxon>Dikarya</taxon>
        <taxon>Ascomycota</taxon>
        <taxon>Pezizomycotina</taxon>
        <taxon>Sordariomycetes</taxon>
        <taxon>Sordariomycetidae</taxon>
        <taxon>Sordariales</taxon>
        <taxon>Lasiosphaeriaceae</taxon>
        <taxon>Cercophora</taxon>
    </lineage>
</organism>
<feature type="chain" id="PRO_5042194157" evidence="1">
    <location>
        <begin position="28"/>
        <end position="166"/>
    </location>
</feature>
<dbReference type="EMBL" id="JAUEPO010000001">
    <property type="protein sequence ID" value="KAK3336190.1"/>
    <property type="molecule type" value="Genomic_DNA"/>
</dbReference>
<name>A0AAE0J467_9PEZI</name>